<feature type="non-terminal residue" evidence="1">
    <location>
        <position position="1"/>
    </location>
</feature>
<name>X1PLV1_9ZZZZ</name>
<gene>
    <name evidence="1" type="ORF">S06H3_46758</name>
</gene>
<protein>
    <recommendedName>
        <fullName evidence="2">SynChlorMet cassette protein ScmC</fullName>
    </recommendedName>
</protein>
<organism evidence="1">
    <name type="scientific">marine sediment metagenome</name>
    <dbReference type="NCBI Taxonomy" id="412755"/>
    <lineage>
        <taxon>unclassified sequences</taxon>
        <taxon>metagenomes</taxon>
        <taxon>ecological metagenomes</taxon>
    </lineage>
</organism>
<evidence type="ECO:0000313" key="1">
    <source>
        <dbReference type="EMBL" id="GAI43476.1"/>
    </source>
</evidence>
<dbReference type="EMBL" id="BARV01029309">
    <property type="protein sequence ID" value="GAI43476.1"/>
    <property type="molecule type" value="Genomic_DNA"/>
</dbReference>
<feature type="non-terminal residue" evidence="1">
    <location>
        <position position="258"/>
    </location>
</feature>
<evidence type="ECO:0008006" key="2">
    <source>
        <dbReference type="Google" id="ProtNLM"/>
    </source>
</evidence>
<reference evidence="1" key="1">
    <citation type="journal article" date="2014" name="Front. Microbiol.">
        <title>High frequency of phylogenetically diverse reductive dehalogenase-homologous genes in deep subseafloor sedimentary metagenomes.</title>
        <authorList>
            <person name="Kawai M."/>
            <person name="Futagami T."/>
            <person name="Toyoda A."/>
            <person name="Takaki Y."/>
            <person name="Nishi S."/>
            <person name="Hori S."/>
            <person name="Arai W."/>
            <person name="Tsubouchi T."/>
            <person name="Morono Y."/>
            <person name="Uchiyama I."/>
            <person name="Ito T."/>
            <person name="Fujiyama A."/>
            <person name="Inagaki F."/>
            <person name="Takami H."/>
        </authorList>
    </citation>
    <scope>NUCLEOTIDE SEQUENCE</scope>
    <source>
        <strain evidence="1">Expedition CK06-06</strain>
    </source>
</reference>
<dbReference type="AlphaFoldDB" id="X1PLV1"/>
<dbReference type="SUPFAM" id="SSF53795">
    <property type="entry name" value="PEP carboxykinase-like"/>
    <property type="match status" value="1"/>
</dbReference>
<proteinExistence type="predicted"/>
<accession>X1PLV1</accession>
<dbReference type="InterPro" id="IPR027417">
    <property type="entry name" value="P-loop_NTPase"/>
</dbReference>
<comment type="caution">
    <text evidence="1">The sequence shown here is derived from an EMBL/GenBank/DDBJ whole genome shotgun (WGS) entry which is preliminary data.</text>
</comment>
<sequence>LTSDSCELKFEVNDVNKYFVTDGEPEVLLHTHYGVIPEYSLEEKIFDCRIWSLYRNHGKHILQDCSFELSPLPDKLVTLESDFKSGNIYIKNDEFTQNPLSNPLVYPLDQVLMIILLSLGRGVMFHACGIDDGEYGYLFLGNSTHGKSTIAKLWSQVCTILNDDRIVVREKERRYWMYGTPWHGDYAKISAQGLPIHKIFFLHHGENNLAVPKDERKAVSMLLTRCFPPIWDKKGMEYTVDFCHRLVEKVPCYELDFV</sequence>
<dbReference type="Gene3D" id="3.40.50.300">
    <property type="entry name" value="P-loop containing nucleotide triphosphate hydrolases"/>
    <property type="match status" value="1"/>
</dbReference>